<dbReference type="EMBL" id="ML976697">
    <property type="protein sequence ID" value="KAF1970893.1"/>
    <property type="molecule type" value="Genomic_DNA"/>
</dbReference>
<organism evidence="1 2">
    <name type="scientific">Bimuria novae-zelandiae CBS 107.79</name>
    <dbReference type="NCBI Taxonomy" id="1447943"/>
    <lineage>
        <taxon>Eukaryota</taxon>
        <taxon>Fungi</taxon>
        <taxon>Dikarya</taxon>
        <taxon>Ascomycota</taxon>
        <taxon>Pezizomycotina</taxon>
        <taxon>Dothideomycetes</taxon>
        <taxon>Pleosporomycetidae</taxon>
        <taxon>Pleosporales</taxon>
        <taxon>Massarineae</taxon>
        <taxon>Didymosphaeriaceae</taxon>
        <taxon>Bimuria</taxon>
    </lineage>
</organism>
<reference evidence="1" key="1">
    <citation type="journal article" date="2020" name="Stud. Mycol.">
        <title>101 Dothideomycetes genomes: a test case for predicting lifestyles and emergence of pathogens.</title>
        <authorList>
            <person name="Haridas S."/>
            <person name="Albert R."/>
            <person name="Binder M."/>
            <person name="Bloem J."/>
            <person name="Labutti K."/>
            <person name="Salamov A."/>
            <person name="Andreopoulos B."/>
            <person name="Baker S."/>
            <person name="Barry K."/>
            <person name="Bills G."/>
            <person name="Bluhm B."/>
            <person name="Cannon C."/>
            <person name="Castanera R."/>
            <person name="Culley D."/>
            <person name="Daum C."/>
            <person name="Ezra D."/>
            <person name="Gonzalez J."/>
            <person name="Henrissat B."/>
            <person name="Kuo A."/>
            <person name="Liang C."/>
            <person name="Lipzen A."/>
            <person name="Lutzoni F."/>
            <person name="Magnuson J."/>
            <person name="Mondo S."/>
            <person name="Nolan M."/>
            <person name="Ohm R."/>
            <person name="Pangilinan J."/>
            <person name="Park H.-J."/>
            <person name="Ramirez L."/>
            <person name="Alfaro M."/>
            <person name="Sun H."/>
            <person name="Tritt A."/>
            <person name="Yoshinaga Y."/>
            <person name="Zwiers L.-H."/>
            <person name="Turgeon B."/>
            <person name="Goodwin S."/>
            <person name="Spatafora J."/>
            <person name="Crous P."/>
            <person name="Grigoriev I."/>
        </authorList>
    </citation>
    <scope>NUCLEOTIDE SEQUENCE</scope>
    <source>
        <strain evidence="1">CBS 107.79</strain>
    </source>
</reference>
<sequence length="68" mass="7695">MPLHPEPHFTFSTPLLSSLSVSATDSHSSALVKRWLRSIRAVHLISTLQRRNEAWSSDWVNKDPATRA</sequence>
<dbReference type="Proteomes" id="UP000800036">
    <property type="component" value="Unassembled WGS sequence"/>
</dbReference>
<protein>
    <submittedName>
        <fullName evidence="1">Uncharacterized protein</fullName>
    </submittedName>
</protein>
<dbReference type="AlphaFoldDB" id="A0A6A5V0E6"/>
<name>A0A6A5V0E6_9PLEO</name>
<evidence type="ECO:0000313" key="2">
    <source>
        <dbReference type="Proteomes" id="UP000800036"/>
    </source>
</evidence>
<gene>
    <name evidence="1" type="ORF">BU23DRAFT_556407</name>
</gene>
<evidence type="ECO:0000313" key="1">
    <source>
        <dbReference type="EMBL" id="KAF1970893.1"/>
    </source>
</evidence>
<keyword evidence="2" id="KW-1185">Reference proteome</keyword>
<proteinExistence type="predicted"/>
<accession>A0A6A5V0E6</accession>